<evidence type="ECO:0000313" key="4">
    <source>
        <dbReference type="Proteomes" id="UP000254340"/>
    </source>
</evidence>
<keyword evidence="2" id="KW-1133">Transmembrane helix</keyword>
<feature type="compositionally biased region" description="Polar residues" evidence="1">
    <location>
        <begin position="1"/>
        <end position="26"/>
    </location>
</feature>
<organism evidence="3 4">
    <name type="scientific">Klebsiella pneumoniae</name>
    <dbReference type="NCBI Taxonomy" id="573"/>
    <lineage>
        <taxon>Bacteria</taxon>
        <taxon>Pseudomonadati</taxon>
        <taxon>Pseudomonadota</taxon>
        <taxon>Gammaproteobacteria</taxon>
        <taxon>Enterobacterales</taxon>
        <taxon>Enterobacteriaceae</taxon>
        <taxon>Klebsiella/Raoultella group</taxon>
        <taxon>Klebsiella</taxon>
        <taxon>Klebsiella pneumoniae complex</taxon>
    </lineage>
</organism>
<keyword evidence="2" id="KW-0472">Membrane</keyword>
<evidence type="ECO:0000256" key="2">
    <source>
        <dbReference type="SAM" id="Phobius"/>
    </source>
</evidence>
<reference evidence="3 4" key="1">
    <citation type="submission" date="2018-06" db="EMBL/GenBank/DDBJ databases">
        <authorList>
            <consortium name="Pathogen Informatics"/>
            <person name="Doyle S."/>
        </authorList>
    </citation>
    <scope>NUCLEOTIDE SEQUENCE [LARGE SCALE GENOMIC DNA]</scope>
    <source>
        <strain evidence="3 4">NCTC5047</strain>
    </source>
</reference>
<name>A0A0S3FGN7_KLEPN</name>
<accession>A0A0S3FGN7</accession>
<dbReference type="Pfam" id="PF10097">
    <property type="entry name" value="DUF2335"/>
    <property type="match status" value="1"/>
</dbReference>
<protein>
    <submittedName>
        <fullName evidence="3">Predicted membrane protein</fullName>
    </submittedName>
</protein>
<keyword evidence="2" id="KW-0812">Transmembrane</keyword>
<evidence type="ECO:0000313" key="3">
    <source>
        <dbReference type="EMBL" id="STT79383.1"/>
    </source>
</evidence>
<dbReference type="RefSeq" id="WP_004141317.1">
    <property type="nucleotide sequence ID" value="NZ_BIGK01000003.1"/>
</dbReference>
<feature type="region of interest" description="Disordered" evidence="1">
    <location>
        <begin position="1"/>
        <end position="34"/>
    </location>
</feature>
<sequence>MLPEHQNQVPQDTTNTPDFTGKQSDNPEFEEVEEDLSKEIIEHPDAFSRVLDRPEIQEIVVAHHAFQGPLPPPYLLRGYQEILPDAPERIFQLTEREFAHRHKMEEKALDGAINRDKRGQHYGLGATIFTVGCATVLGLTGHEVLAGTVIGIVVAVACIFVLRQKPIIKKKPENNEKPDEE</sequence>
<gene>
    <name evidence="3" type="ORF">NCTC5047_02049</name>
</gene>
<evidence type="ECO:0000256" key="1">
    <source>
        <dbReference type="SAM" id="MobiDB-lite"/>
    </source>
</evidence>
<feature type="transmembrane region" description="Helical" evidence="2">
    <location>
        <begin position="122"/>
        <end position="139"/>
    </location>
</feature>
<proteinExistence type="predicted"/>
<feature type="transmembrane region" description="Helical" evidence="2">
    <location>
        <begin position="145"/>
        <end position="162"/>
    </location>
</feature>
<dbReference type="Proteomes" id="UP000254340">
    <property type="component" value="Unassembled WGS sequence"/>
</dbReference>
<dbReference type="AlphaFoldDB" id="A0A0S3FGN7"/>
<dbReference type="InterPro" id="IPR019284">
    <property type="entry name" value="RP532"/>
</dbReference>
<dbReference type="EMBL" id="UGLH01000005">
    <property type="protein sequence ID" value="STT79383.1"/>
    <property type="molecule type" value="Genomic_DNA"/>
</dbReference>